<gene>
    <name evidence="2" type="ORF">CAUJ_LOCUS15440</name>
</gene>
<comment type="caution">
    <text evidence="2">The sequence shown here is derived from an EMBL/GenBank/DDBJ whole genome shotgun (WGS) entry which is preliminary data.</text>
</comment>
<reference evidence="2" key="1">
    <citation type="submission" date="2020-10" db="EMBL/GenBank/DDBJ databases">
        <authorList>
            <person name="Kikuchi T."/>
        </authorList>
    </citation>
    <scope>NUCLEOTIDE SEQUENCE</scope>
    <source>
        <strain evidence="2">NKZ352</strain>
    </source>
</reference>
<dbReference type="EMBL" id="CAJGYM010000182">
    <property type="protein sequence ID" value="CAD6199538.1"/>
    <property type="molecule type" value="Genomic_DNA"/>
</dbReference>
<dbReference type="OrthoDB" id="5832233at2759"/>
<dbReference type="AlphaFoldDB" id="A0A8S1HYB0"/>
<sequence length="70" mass="8135">MEKLVLALLCCWVAVCLAYDRLELQDRMAMSRFHDAPKAGNPQDLYLNYLSEFFGRPSGVEGQQRRFRPL</sequence>
<keyword evidence="3" id="KW-1185">Reference proteome</keyword>
<accession>A0A8S1HYB0</accession>
<evidence type="ECO:0000313" key="2">
    <source>
        <dbReference type="EMBL" id="CAD6199538.1"/>
    </source>
</evidence>
<keyword evidence="1" id="KW-0732">Signal</keyword>
<proteinExistence type="predicted"/>
<organism evidence="2 3">
    <name type="scientific">Caenorhabditis auriculariae</name>
    <dbReference type="NCBI Taxonomy" id="2777116"/>
    <lineage>
        <taxon>Eukaryota</taxon>
        <taxon>Metazoa</taxon>
        <taxon>Ecdysozoa</taxon>
        <taxon>Nematoda</taxon>
        <taxon>Chromadorea</taxon>
        <taxon>Rhabditida</taxon>
        <taxon>Rhabditina</taxon>
        <taxon>Rhabditomorpha</taxon>
        <taxon>Rhabditoidea</taxon>
        <taxon>Rhabditidae</taxon>
        <taxon>Peloderinae</taxon>
        <taxon>Caenorhabditis</taxon>
    </lineage>
</organism>
<feature type="signal peptide" evidence="1">
    <location>
        <begin position="1"/>
        <end position="18"/>
    </location>
</feature>
<protein>
    <submittedName>
        <fullName evidence="2">Uncharacterized protein</fullName>
    </submittedName>
</protein>
<evidence type="ECO:0000256" key="1">
    <source>
        <dbReference type="SAM" id="SignalP"/>
    </source>
</evidence>
<name>A0A8S1HYB0_9PELO</name>
<dbReference type="Proteomes" id="UP000835052">
    <property type="component" value="Unassembled WGS sequence"/>
</dbReference>
<feature type="chain" id="PRO_5035883444" evidence="1">
    <location>
        <begin position="19"/>
        <end position="70"/>
    </location>
</feature>
<evidence type="ECO:0000313" key="3">
    <source>
        <dbReference type="Proteomes" id="UP000835052"/>
    </source>
</evidence>